<dbReference type="InterPro" id="IPR001611">
    <property type="entry name" value="Leu-rich_rpt"/>
</dbReference>
<keyword evidence="9 12" id="KW-0472">Membrane</keyword>
<feature type="transmembrane region" description="Helical" evidence="12">
    <location>
        <begin position="900"/>
        <end position="922"/>
    </location>
</feature>
<organism evidence="15 16">
    <name type="scientific">Citrus clementina</name>
    <name type="common">Clementine</name>
    <name type="synonym">Citrus deliciosa x Citrus sinensis</name>
    <dbReference type="NCBI Taxonomy" id="85681"/>
    <lineage>
        <taxon>Eukaryota</taxon>
        <taxon>Viridiplantae</taxon>
        <taxon>Streptophyta</taxon>
        <taxon>Embryophyta</taxon>
        <taxon>Tracheophyta</taxon>
        <taxon>Spermatophyta</taxon>
        <taxon>Magnoliopsida</taxon>
        <taxon>eudicotyledons</taxon>
        <taxon>Gunneridae</taxon>
        <taxon>Pentapetalae</taxon>
        <taxon>rosids</taxon>
        <taxon>malvids</taxon>
        <taxon>Sapindales</taxon>
        <taxon>Rutaceae</taxon>
        <taxon>Aurantioideae</taxon>
        <taxon>Citrus</taxon>
    </lineage>
</organism>
<dbReference type="KEGG" id="cic:CICLE_v10027645mg"/>
<name>V4TRU0_CITCL</name>
<keyword evidence="3" id="KW-1003">Cell membrane</keyword>
<dbReference type="PANTHER" id="PTHR48063:SF101">
    <property type="entry name" value="LRR RECEPTOR-LIKE SERINE_THREONINE-PROTEIN KINASE FLS2"/>
    <property type="match status" value="1"/>
</dbReference>
<evidence type="ECO:0000313" key="15">
    <source>
        <dbReference type="EMBL" id="ESR63243.1"/>
    </source>
</evidence>
<comment type="subcellular location">
    <subcellularLocation>
        <location evidence="1">Cell membrane</location>
        <topology evidence="1">Single-pass type I membrane protein</topology>
    </subcellularLocation>
</comment>
<evidence type="ECO:0000256" key="10">
    <source>
        <dbReference type="ARBA" id="ARBA00023170"/>
    </source>
</evidence>
<feature type="signal peptide" evidence="13">
    <location>
        <begin position="1"/>
        <end position="31"/>
    </location>
</feature>
<keyword evidence="7" id="KW-0677">Repeat</keyword>
<keyword evidence="8 12" id="KW-1133">Transmembrane helix</keyword>
<dbReference type="InterPro" id="IPR013210">
    <property type="entry name" value="LRR_N_plant-typ"/>
</dbReference>
<evidence type="ECO:0000256" key="5">
    <source>
        <dbReference type="ARBA" id="ARBA00022692"/>
    </source>
</evidence>
<evidence type="ECO:0000259" key="14">
    <source>
        <dbReference type="Pfam" id="PF08263"/>
    </source>
</evidence>
<evidence type="ECO:0000256" key="11">
    <source>
        <dbReference type="ARBA" id="ARBA00023180"/>
    </source>
</evidence>
<dbReference type="Pfam" id="PF00560">
    <property type="entry name" value="LRR_1"/>
    <property type="match status" value="11"/>
</dbReference>
<evidence type="ECO:0000256" key="9">
    <source>
        <dbReference type="ARBA" id="ARBA00023136"/>
    </source>
</evidence>
<evidence type="ECO:0000256" key="3">
    <source>
        <dbReference type="ARBA" id="ARBA00022475"/>
    </source>
</evidence>
<evidence type="ECO:0000256" key="12">
    <source>
        <dbReference type="SAM" id="Phobius"/>
    </source>
</evidence>
<dbReference type="AlphaFoldDB" id="V4TRU0"/>
<evidence type="ECO:0000256" key="1">
    <source>
        <dbReference type="ARBA" id="ARBA00004251"/>
    </source>
</evidence>
<feature type="chain" id="PRO_5004728545" description="Leucine-rich repeat-containing N-terminal plant-type domain-containing protein" evidence="13">
    <location>
        <begin position="32"/>
        <end position="924"/>
    </location>
</feature>
<evidence type="ECO:0000256" key="7">
    <source>
        <dbReference type="ARBA" id="ARBA00022737"/>
    </source>
</evidence>
<evidence type="ECO:0000256" key="8">
    <source>
        <dbReference type="ARBA" id="ARBA00022989"/>
    </source>
</evidence>
<dbReference type="OMA" id="CALRTLY"/>
<dbReference type="SUPFAM" id="SSF52058">
    <property type="entry name" value="L domain-like"/>
    <property type="match status" value="3"/>
</dbReference>
<feature type="domain" description="Leucine-rich repeat-containing N-terminal plant-type" evidence="14">
    <location>
        <begin position="38"/>
        <end position="79"/>
    </location>
</feature>
<evidence type="ECO:0000256" key="6">
    <source>
        <dbReference type="ARBA" id="ARBA00022729"/>
    </source>
</evidence>
<keyword evidence="11" id="KW-0325">Glycoprotein</keyword>
<dbReference type="eggNOG" id="KOG0619">
    <property type="taxonomic scope" value="Eukaryota"/>
</dbReference>
<keyword evidence="5 12" id="KW-0812">Transmembrane</keyword>
<dbReference type="EMBL" id="KI536191">
    <property type="protein sequence ID" value="ESR63243.1"/>
    <property type="molecule type" value="Genomic_DNA"/>
</dbReference>
<keyword evidence="10" id="KW-0675">Receptor</keyword>
<proteinExistence type="inferred from homology"/>
<dbReference type="Pfam" id="PF08263">
    <property type="entry name" value="LRRNT_2"/>
    <property type="match status" value="1"/>
</dbReference>
<dbReference type="InParanoid" id="V4TRU0"/>
<evidence type="ECO:0000256" key="4">
    <source>
        <dbReference type="ARBA" id="ARBA00022614"/>
    </source>
</evidence>
<sequence length="924" mass="102699">MIIQMTSGIKFLQYLVLLVILFNLEARVADSNIIRCIDEEREALLTFKASLVDESGVLSSWGPEDEKRDCCKWTGLRCSNKTNHVILLDLQPIDFDSFPLRGTISPALLKLHDLRHLNLSFNDFSGSPIPEFIGSLSKLRYLDLFGTVFAGPIPPQLGNLSRLQHLDLGSNYLFSTGNLDWLSHLSYLRYLNLDESNLANSSDWFQVIGKLHSLKTLSLHSCYLPPVIPLSLNHLNSSTSLETLVLSDNNLTSSIYPWLPNISSIFISIDLGFNQLQGSIPESFQHMVYLEHLRLSFNELEGGIPKFFGNMCSLITLNLSNNKLSGQLSEIIQNLSSGCLENSLKSLYLEVNQFTGPIPDLGGFSSMKRLYLSDNLLNGTINKSLGHMFKLEIMCLSQNSLTGVISESFFSNISNLKELHLANNPLVLKLSHDWVPPFQLIIISLSSCKIGPHFPKWLQTQNQIELLDISNTGISDTIPDWFWNLSNKFSFLDLASNQIKGKLPNLSSRFGTSNPGIDISSNHFEGLIPPLPSNSSFLNLSKNRFSGSISFLCSISGSKLTYVDLSSNLLSGKLPDCWWTFDSLVILNLENNSFSGRIPDSMGFLQNIQTLSLHNNRLTGELSSSFRNCSQLRLLDLGKNALYGEIPTWMGESLSNLIVLSLKSNKFHGKIPFQLCQLAFLQVLDLSLNNISGKIPKCFNNFTAMTQERSSDPTIKVYYYTFFGPAYVYHYSFQDKLMLTWKGSEREYRSTLGLVKSLELSSNNLNGAVPEEIMDLVGLVALNLSKNHLTGQISPKIGQLKSLDFLDLSRNQLVGGIPSSLSQLSGLSVMDLSYNNLSGKIPTVTQLQSFNDTVYAGNPELCGLPLPNKCRDEESAAGPGITEGRDDADTSEDEDQFITLGFYVSLILGFIVGFWGVCGTLLRS</sequence>
<accession>V4TRU0</accession>
<dbReference type="Gramene" id="ESR63243">
    <property type="protein sequence ID" value="ESR63243"/>
    <property type="gene ID" value="CICLE_v10027645mg"/>
</dbReference>
<dbReference type="FunFam" id="3.80.10.10:FF:001347">
    <property type="entry name" value="LRR receptor-like serine/threonine-protein kinase GSO2"/>
    <property type="match status" value="1"/>
</dbReference>
<dbReference type="GO" id="GO:0005886">
    <property type="term" value="C:plasma membrane"/>
    <property type="evidence" value="ECO:0007669"/>
    <property type="project" value="UniProtKB-SubCell"/>
</dbReference>
<dbReference type="Gene3D" id="3.80.10.10">
    <property type="entry name" value="Ribonuclease Inhibitor"/>
    <property type="match status" value="4"/>
</dbReference>
<dbReference type="STRING" id="85681.V4TRU0"/>
<dbReference type="FunFam" id="3.80.10.10:FF:000095">
    <property type="entry name" value="LRR receptor-like serine/threonine-protein kinase GSO1"/>
    <property type="match status" value="2"/>
</dbReference>
<comment type="similarity">
    <text evidence="2">Belongs to the RLP family.</text>
</comment>
<protein>
    <recommendedName>
        <fullName evidence="14">Leucine-rich repeat-containing N-terminal plant-type domain-containing protein</fullName>
    </recommendedName>
</protein>
<dbReference type="Proteomes" id="UP000030687">
    <property type="component" value="Unassembled WGS sequence"/>
</dbReference>
<keyword evidence="4" id="KW-0433">Leucine-rich repeat</keyword>
<dbReference type="PANTHER" id="PTHR48063">
    <property type="entry name" value="LRR RECEPTOR-LIKE KINASE"/>
    <property type="match status" value="1"/>
</dbReference>
<dbReference type="FunFam" id="3.80.10.10:FF:000111">
    <property type="entry name" value="LRR receptor-like serine/threonine-protein kinase ERECTA"/>
    <property type="match status" value="1"/>
</dbReference>
<evidence type="ECO:0000256" key="13">
    <source>
        <dbReference type="SAM" id="SignalP"/>
    </source>
</evidence>
<reference evidence="15 16" key="1">
    <citation type="submission" date="2013-10" db="EMBL/GenBank/DDBJ databases">
        <authorList>
            <consortium name="International Citrus Genome Consortium"/>
            <person name="Jenkins J."/>
            <person name="Schmutz J."/>
            <person name="Prochnik S."/>
            <person name="Rokhsar D."/>
            <person name="Gmitter F."/>
            <person name="Ollitrault P."/>
            <person name="Machado M."/>
            <person name="Talon M."/>
            <person name="Wincker P."/>
            <person name="Jaillon O."/>
            <person name="Morgante M."/>
        </authorList>
    </citation>
    <scope>NUCLEOTIDE SEQUENCE</scope>
    <source>
        <strain evidence="16">cv. Clemenules</strain>
    </source>
</reference>
<evidence type="ECO:0000256" key="2">
    <source>
        <dbReference type="ARBA" id="ARBA00009592"/>
    </source>
</evidence>
<dbReference type="InterPro" id="IPR003591">
    <property type="entry name" value="Leu-rich_rpt_typical-subtyp"/>
</dbReference>
<dbReference type="InterPro" id="IPR032675">
    <property type="entry name" value="LRR_dom_sf"/>
</dbReference>
<keyword evidence="16" id="KW-1185">Reference proteome</keyword>
<dbReference type="PROSITE" id="PS51450">
    <property type="entry name" value="LRR"/>
    <property type="match status" value="1"/>
</dbReference>
<dbReference type="InterPro" id="IPR046956">
    <property type="entry name" value="RLP23-like"/>
</dbReference>
<dbReference type="SMART" id="SM00369">
    <property type="entry name" value="LRR_TYP"/>
    <property type="match status" value="7"/>
</dbReference>
<keyword evidence="6 13" id="KW-0732">Signal</keyword>
<gene>
    <name evidence="15" type="ORF">CICLE_v10027645mg</name>
</gene>
<evidence type="ECO:0000313" key="16">
    <source>
        <dbReference type="Proteomes" id="UP000030687"/>
    </source>
</evidence>